<dbReference type="AlphaFoldDB" id="A0A934ISA4"/>
<dbReference type="SMART" id="SM00226">
    <property type="entry name" value="LMWPc"/>
    <property type="match status" value="1"/>
</dbReference>
<gene>
    <name evidence="3" type="ORF">JCR33_18835</name>
</gene>
<evidence type="ECO:0000259" key="2">
    <source>
        <dbReference type="SMART" id="SM00226"/>
    </source>
</evidence>
<dbReference type="Proteomes" id="UP000609531">
    <property type="component" value="Unassembled WGS sequence"/>
</dbReference>
<protein>
    <submittedName>
        <fullName evidence="3">Low molecular weight phosphatase family protein</fullName>
    </submittedName>
</protein>
<keyword evidence="1" id="KW-0059">Arsenical resistance</keyword>
<accession>A0A934ISA4</accession>
<keyword evidence="4" id="KW-1185">Reference proteome</keyword>
<dbReference type="PANTHER" id="PTHR43428">
    <property type="entry name" value="ARSENATE REDUCTASE"/>
    <property type="match status" value="1"/>
</dbReference>
<dbReference type="Pfam" id="PF01451">
    <property type="entry name" value="LMWPc"/>
    <property type="match status" value="1"/>
</dbReference>
<organism evidence="3 4">
    <name type="scientific">Acuticoccus mangrovi</name>
    <dbReference type="NCBI Taxonomy" id="2796142"/>
    <lineage>
        <taxon>Bacteria</taxon>
        <taxon>Pseudomonadati</taxon>
        <taxon>Pseudomonadota</taxon>
        <taxon>Alphaproteobacteria</taxon>
        <taxon>Hyphomicrobiales</taxon>
        <taxon>Amorphaceae</taxon>
        <taxon>Acuticoccus</taxon>
    </lineage>
</organism>
<dbReference type="Gene3D" id="3.40.50.2300">
    <property type="match status" value="1"/>
</dbReference>
<proteinExistence type="predicted"/>
<name>A0A934ISA4_9HYPH</name>
<sequence>METPSSVLFVCRHNAIRSPMAAAIARHVAPHVYVRSAGVEHGEPDPFAVAVLAESGIDISHRTPRTLDELADTSFDLIVTLAPEAHHHVLELARTQSFDVEYWPTLDPSVTHGSRAQILESYRACRDALDKQVRERFAR</sequence>
<feature type="domain" description="Phosphotyrosine protein phosphatase I" evidence="2">
    <location>
        <begin position="5"/>
        <end position="139"/>
    </location>
</feature>
<evidence type="ECO:0000256" key="1">
    <source>
        <dbReference type="ARBA" id="ARBA00022849"/>
    </source>
</evidence>
<evidence type="ECO:0000313" key="3">
    <source>
        <dbReference type="EMBL" id="MBJ3777770.1"/>
    </source>
</evidence>
<dbReference type="PANTHER" id="PTHR43428:SF1">
    <property type="entry name" value="ARSENATE REDUCTASE"/>
    <property type="match status" value="1"/>
</dbReference>
<evidence type="ECO:0000313" key="4">
    <source>
        <dbReference type="Proteomes" id="UP000609531"/>
    </source>
</evidence>
<dbReference type="InterPro" id="IPR036196">
    <property type="entry name" value="Ptyr_pPase_sf"/>
</dbReference>
<dbReference type="SUPFAM" id="SSF52788">
    <property type="entry name" value="Phosphotyrosine protein phosphatases I"/>
    <property type="match status" value="1"/>
</dbReference>
<dbReference type="InterPro" id="IPR023485">
    <property type="entry name" value="Ptyr_pPase"/>
</dbReference>
<dbReference type="EMBL" id="JAEKJA010000020">
    <property type="protein sequence ID" value="MBJ3777770.1"/>
    <property type="molecule type" value="Genomic_DNA"/>
</dbReference>
<comment type="caution">
    <text evidence="3">The sequence shown here is derived from an EMBL/GenBank/DDBJ whole genome shotgun (WGS) entry which is preliminary data.</text>
</comment>
<reference evidence="3" key="1">
    <citation type="submission" date="2020-12" db="EMBL/GenBank/DDBJ databases">
        <title>Bacterial taxonomy.</title>
        <authorList>
            <person name="Pan X."/>
        </authorList>
    </citation>
    <scope>NUCLEOTIDE SEQUENCE</scope>
    <source>
        <strain evidence="3">B2012</strain>
    </source>
</reference>
<dbReference type="GO" id="GO:0046685">
    <property type="term" value="P:response to arsenic-containing substance"/>
    <property type="evidence" value="ECO:0007669"/>
    <property type="project" value="UniProtKB-KW"/>
</dbReference>